<protein>
    <recommendedName>
        <fullName evidence="6">RNA-binding protein KhpB</fullName>
    </recommendedName>
    <alternativeName>
        <fullName evidence="6">RNA-binding protein EloR</fullName>
    </alternativeName>
</protein>
<dbReference type="Gene3D" id="3.30.30.80">
    <property type="entry name" value="probable RNA-binding protein from clostridium symbiosum atcc 14940"/>
    <property type="match status" value="1"/>
</dbReference>
<evidence type="ECO:0000256" key="3">
    <source>
        <dbReference type="ARBA" id="ARBA00022960"/>
    </source>
</evidence>
<dbReference type="PANTHER" id="PTHR35800">
    <property type="entry name" value="PROTEIN JAG"/>
    <property type="match status" value="1"/>
</dbReference>
<keyword evidence="4 6" id="KW-0143">Chaperone</keyword>
<reference evidence="8" key="1">
    <citation type="journal article" date="2021" name="PeerJ">
        <title>Extensive microbial diversity within the chicken gut microbiome revealed by metagenomics and culture.</title>
        <authorList>
            <person name="Gilroy R."/>
            <person name="Ravi A."/>
            <person name="Getino M."/>
            <person name="Pursley I."/>
            <person name="Horton D.L."/>
            <person name="Alikhan N.F."/>
            <person name="Baker D."/>
            <person name="Gharbi K."/>
            <person name="Hall N."/>
            <person name="Watson M."/>
            <person name="Adriaenssens E.M."/>
            <person name="Foster-Nyarko E."/>
            <person name="Jarju S."/>
            <person name="Secka A."/>
            <person name="Antonio M."/>
            <person name="Oren A."/>
            <person name="Chaudhuri R.R."/>
            <person name="La Ragione R."/>
            <person name="Hildebrand F."/>
            <person name="Pallen M.J."/>
        </authorList>
    </citation>
    <scope>NUCLEOTIDE SEQUENCE</scope>
    <source>
        <strain evidence="8">Gambia11-129</strain>
    </source>
</reference>
<dbReference type="CDD" id="cd02644">
    <property type="entry name" value="R3H_jag"/>
    <property type="match status" value="1"/>
</dbReference>
<dbReference type="GO" id="GO:0009252">
    <property type="term" value="P:peptidoglycan biosynthetic process"/>
    <property type="evidence" value="ECO:0007669"/>
    <property type="project" value="UniProtKB-UniRule"/>
</dbReference>
<dbReference type="GO" id="GO:0005737">
    <property type="term" value="C:cytoplasm"/>
    <property type="evidence" value="ECO:0007669"/>
    <property type="project" value="UniProtKB-SubCell"/>
</dbReference>
<dbReference type="AlphaFoldDB" id="A0A9D1TNS5"/>
<dbReference type="SUPFAM" id="SSF82708">
    <property type="entry name" value="R3H domain"/>
    <property type="match status" value="1"/>
</dbReference>
<gene>
    <name evidence="6" type="primary">khpB</name>
    <name evidence="6" type="synonym">eloR</name>
    <name evidence="8" type="ORF">IAB12_02910</name>
</gene>
<dbReference type="InterPro" id="IPR032782">
    <property type="entry name" value="KhpB_N"/>
</dbReference>
<evidence type="ECO:0000256" key="4">
    <source>
        <dbReference type="ARBA" id="ARBA00023186"/>
    </source>
</evidence>
<reference evidence="8" key="2">
    <citation type="submission" date="2021-04" db="EMBL/GenBank/DDBJ databases">
        <authorList>
            <person name="Gilroy R."/>
        </authorList>
    </citation>
    <scope>NUCLEOTIDE SEQUENCE</scope>
    <source>
        <strain evidence="8">Gambia11-129</strain>
    </source>
</reference>
<dbReference type="InterPro" id="IPR038247">
    <property type="entry name" value="Jag_N_dom_sf"/>
</dbReference>
<dbReference type="InterPro" id="IPR001374">
    <property type="entry name" value="R3H_dom"/>
</dbReference>
<organism evidence="8 9">
    <name type="scientific">Candidatus Ornithospirochaeta avicola</name>
    <dbReference type="NCBI Taxonomy" id="2840896"/>
    <lineage>
        <taxon>Bacteria</taxon>
        <taxon>Pseudomonadati</taxon>
        <taxon>Spirochaetota</taxon>
        <taxon>Spirochaetia</taxon>
        <taxon>Spirochaetales</taxon>
        <taxon>Spirochaetaceae</taxon>
        <taxon>Spirochaetaceae incertae sedis</taxon>
        <taxon>Candidatus Ornithospirochaeta</taxon>
    </lineage>
</organism>
<name>A0A9D1TNS5_9SPIO</name>
<dbReference type="GO" id="GO:0008360">
    <property type="term" value="P:regulation of cell shape"/>
    <property type="evidence" value="ECO:0007669"/>
    <property type="project" value="UniProtKB-KW"/>
</dbReference>
<comment type="function">
    <text evidence="6">A probable RNA chaperone. Forms a complex with KhpA which binds to cellular RNA and controls its expression. Plays a role in peptidoglycan (PG) homeostasis and cell length regulation.</text>
</comment>
<comment type="domain">
    <text evidence="6">Has an N-terminal Jag-N domain and 2 RNA-binding domains (KH and R3H).</text>
</comment>
<comment type="subcellular location">
    <subcellularLocation>
        <location evidence="6">Cytoplasm</location>
    </subcellularLocation>
</comment>
<keyword evidence="1 6" id="KW-0963">Cytoplasm</keyword>
<dbReference type="Proteomes" id="UP000823936">
    <property type="component" value="Unassembled WGS sequence"/>
</dbReference>
<dbReference type="SMART" id="SM00393">
    <property type="entry name" value="R3H"/>
    <property type="match status" value="1"/>
</dbReference>
<dbReference type="GO" id="GO:0003723">
    <property type="term" value="F:RNA binding"/>
    <property type="evidence" value="ECO:0007669"/>
    <property type="project" value="UniProtKB-UniRule"/>
</dbReference>
<dbReference type="PANTHER" id="PTHR35800:SF1">
    <property type="entry name" value="RNA-BINDING PROTEIN KHPB"/>
    <property type="match status" value="1"/>
</dbReference>
<keyword evidence="5 6" id="KW-0961">Cell wall biogenesis/degradation</keyword>
<accession>A0A9D1TNS5</accession>
<evidence type="ECO:0000313" key="8">
    <source>
        <dbReference type="EMBL" id="HIV98715.1"/>
    </source>
</evidence>
<evidence type="ECO:0000256" key="1">
    <source>
        <dbReference type="ARBA" id="ARBA00022490"/>
    </source>
</evidence>
<evidence type="ECO:0000313" key="9">
    <source>
        <dbReference type="Proteomes" id="UP000823936"/>
    </source>
</evidence>
<keyword evidence="3 6" id="KW-0133">Cell shape</keyword>
<evidence type="ECO:0000256" key="2">
    <source>
        <dbReference type="ARBA" id="ARBA00022884"/>
    </source>
</evidence>
<dbReference type="InterPro" id="IPR034079">
    <property type="entry name" value="R3H_KhpB"/>
</dbReference>
<evidence type="ECO:0000259" key="7">
    <source>
        <dbReference type="PROSITE" id="PS51061"/>
    </source>
</evidence>
<dbReference type="SMART" id="SM01245">
    <property type="entry name" value="Jag_N"/>
    <property type="match status" value="1"/>
</dbReference>
<dbReference type="InterPro" id="IPR015946">
    <property type="entry name" value="KH_dom-like_a/b"/>
</dbReference>
<comment type="caution">
    <text evidence="8">The sequence shown here is derived from an EMBL/GenBank/DDBJ whole genome shotgun (WGS) entry which is preliminary data.</text>
</comment>
<feature type="domain" description="R3H" evidence="7">
    <location>
        <begin position="160"/>
        <end position="226"/>
    </location>
</feature>
<dbReference type="GO" id="GO:0071555">
    <property type="term" value="P:cell wall organization"/>
    <property type="evidence" value="ECO:0007669"/>
    <property type="project" value="UniProtKB-KW"/>
</dbReference>
<keyword evidence="2 6" id="KW-0694">RNA-binding</keyword>
<dbReference type="EMBL" id="DXHU01000013">
    <property type="protein sequence ID" value="HIV98715.1"/>
    <property type="molecule type" value="Genomic_DNA"/>
</dbReference>
<comment type="similarity">
    <text evidence="6">Belongs to the KhpB RNA-binding protein family.</text>
</comment>
<proteinExistence type="inferred from homology"/>
<dbReference type="Pfam" id="PF14804">
    <property type="entry name" value="Jag_N"/>
    <property type="match status" value="1"/>
</dbReference>
<comment type="caution">
    <text evidence="6">Lacks conserved residue(s) required for the propagation of feature annotation.</text>
</comment>
<dbReference type="HAMAP" id="MF_00867">
    <property type="entry name" value="KhpB"/>
    <property type="match status" value="1"/>
</dbReference>
<dbReference type="InterPro" id="IPR039247">
    <property type="entry name" value="KhpB"/>
</dbReference>
<comment type="subunit">
    <text evidence="6">Forms a complex with KhpA.</text>
</comment>
<dbReference type="InterPro" id="IPR036867">
    <property type="entry name" value="R3H_dom_sf"/>
</dbReference>
<dbReference type="Pfam" id="PF13083">
    <property type="entry name" value="KH_KhpA-B"/>
    <property type="match status" value="1"/>
</dbReference>
<evidence type="ECO:0000256" key="5">
    <source>
        <dbReference type="ARBA" id="ARBA00023316"/>
    </source>
</evidence>
<dbReference type="Gene3D" id="3.30.1370.50">
    <property type="entry name" value="R3H-like domain"/>
    <property type="match status" value="1"/>
</dbReference>
<evidence type="ECO:0000256" key="6">
    <source>
        <dbReference type="HAMAP-Rule" id="MF_00867"/>
    </source>
</evidence>
<sequence length="226" mass="26220">MYKDFEGRNEEEALSKAKEELNLKDGEVYVEVLEEVKKTLFKKGYVKVRVYYGSDNEENVEEINESYAEPDEELEAENDLERKTLDFVKQMIEKMGYEVDAKITSRKDNKIKISIDSPSSSILIGRKGRNLDAIQLLANIYACNIDEDSKIVIDCESYRLRHEEQIVRNALRQAEYVKRSGRSKLLEPMNPFERRLVHTALNEMEGVDTKSEGEGLYKQVRIIPVK</sequence>
<dbReference type="Pfam" id="PF01424">
    <property type="entry name" value="R3H"/>
    <property type="match status" value="1"/>
</dbReference>
<dbReference type="PROSITE" id="PS51061">
    <property type="entry name" value="R3H"/>
    <property type="match status" value="1"/>
</dbReference>
<dbReference type="Gene3D" id="3.30.300.20">
    <property type="match status" value="1"/>
</dbReference>